<gene>
    <name evidence="2" type="ORF">LENED_003842</name>
</gene>
<feature type="compositionally biased region" description="Polar residues" evidence="1">
    <location>
        <begin position="264"/>
        <end position="280"/>
    </location>
</feature>
<feature type="region of interest" description="Disordered" evidence="1">
    <location>
        <begin position="285"/>
        <end position="304"/>
    </location>
</feature>
<reference evidence="2 3" key="2">
    <citation type="submission" date="2017-02" db="EMBL/GenBank/DDBJ databases">
        <title>A genome survey and senescence transcriptome analysis in Lentinula edodes.</title>
        <authorList>
            <person name="Sakamoto Y."/>
            <person name="Nakade K."/>
            <person name="Sato S."/>
            <person name="Yoshida Y."/>
            <person name="Miyazaki K."/>
            <person name="Natsume S."/>
            <person name="Konno N."/>
        </authorList>
    </citation>
    <scope>NUCLEOTIDE SEQUENCE [LARGE SCALE GENOMIC DNA]</scope>
    <source>
        <strain evidence="2 3">NBRC 111202</strain>
    </source>
</reference>
<keyword evidence="3" id="KW-1185">Reference proteome</keyword>
<proteinExistence type="predicted"/>
<feature type="region of interest" description="Disordered" evidence="1">
    <location>
        <begin position="480"/>
        <end position="503"/>
    </location>
</feature>
<evidence type="ECO:0000256" key="1">
    <source>
        <dbReference type="SAM" id="MobiDB-lite"/>
    </source>
</evidence>
<evidence type="ECO:0000313" key="2">
    <source>
        <dbReference type="EMBL" id="GAW02205.1"/>
    </source>
</evidence>
<protein>
    <submittedName>
        <fullName evidence="2">Uncharacterized protein</fullName>
    </submittedName>
</protein>
<organism evidence="2 3">
    <name type="scientific">Lentinula edodes</name>
    <name type="common">Shiitake mushroom</name>
    <name type="synonym">Lentinus edodes</name>
    <dbReference type="NCBI Taxonomy" id="5353"/>
    <lineage>
        <taxon>Eukaryota</taxon>
        <taxon>Fungi</taxon>
        <taxon>Dikarya</taxon>
        <taxon>Basidiomycota</taxon>
        <taxon>Agaricomycotina</taxon>
        <taxon>Agaricomycetes</taxon>
        <taxon>Agaricomycetidae</taxon>
        <taxon>Agaricales</taxon>
        <taxon>Marasmiineae</taxon>
        <taxon>Omphalotaceae</taxon>
        <taxon>Lentinula</taxon>
    </lineage>
</organism>
<reference evidence="2 3" key="1">
    <citation type="submission" date="2016-08" db="EMBL/GenBank/DDBJ databases">
        <authorList>
            <consortium name="Lentinula edodes genome sequencing consortium"/>
            <person name="Sakamoto Y."/>
            <person name="Nakade K."/>
            <person name="Sato S."/>
            <person name="Yoshida Y."/>
            <person name="Miyazaki K."/>
            <person name="Natsume S."/>
            <person name="Konno N."/>
        </authorList>
    </citation>
    <scope>NUCLEOTIDE SEQUENCE [LARGE SCALE GENOMIC DNA]</scope>
    <source>
        <strain evidence="2 3">NBRC 111202</strain>
    </source>
</reference>
<accession>A0A1Q3E4N7</accession>
<evidence type="ECO:0000313" key="3">
    <source>
        <dbReference type="Proteomes" id="UP000188533"/>
    </source>
</evidence>
<sequence length="532" mass="57659">MNMTPGDYSRLQQTLHGNFFYLGREGPFPDGCGWFVLDGKKTYCAPLTAGQEAPSSIPFQIVGRVGTNLNNTGIFGGWTPTGQYPPNNSRRTFQLGPPLAGVFRNDWIAAITKLKEIQTAGANNTRKVRYLFVHENVPPLDSLVRMGSKVFRDLDDGEGPDDLLYSSIPKNKREDADWTDIRLTKGLAPFPLFGMNDELIPLARARSVIGGATVRVTFSLRCWRYNPNEPFSFAADVVRVDLLSTPQDNGSPQIGLLLTPPTTPQNSLNRSNGIVGESGNTPSYRSQPLFAFENSNGTPQGDSSLLATVSLNGSPQTPTGSGSRYNIGNYTSPTRNDMLAGASPYQGMIQQHLNGDAKPHRVLGAAFENTDVNFSTGNIGNQTGGAVERFYGNPPPVNTHFSGASPGMNRSGHGYGPEYYAYEGGADGNTGNSMYGMQGGTLHDKVYDHDKNFTPQDPASVPVKNTMVTTHDTSKLVHNFGNTVSSETDGGRREPGTDENTLDCTTVDDQRISQISELKVPGRVKQLQQPPL</sequence>
<feature type="compositionally biased region" description="Polar residues" evidence="1">
    <location>
        <begin position="293"/>
        <end position="304"/>
    </location>
</feature>
<dbReference type="AlphaFoldDB" id="A0A1Q3E4N7"/>
<comment type="caution">
    <text evidence="2">The sequence shown here is derived from an EMBL/GenBank/DDBJ whole genome shotgun (WGS) entry which is preliminary data.</text>
</comment>
<name>A0A1Q3E4N7_LENED</name>
<dbReference type="Proteomes" id="UP000188533">
    <property type="component" value="Unassembled WGS sequence"/>
</dbReference>
<feature type="region of interest" description="Disordered" evidence="1">
    <location>
        <begin position="249"/>
        <end position="280"/>
    </location>
</feature>
<dbReference type="EMBL" id="BDGU01000086">
    <property type="protein sequence ID" value="GAW02205.1"/>
    <property type="molecule type" value="Genomic_DNA"/>
</dbReference>